<organism evidence="2 3">
    <name type="scientific">Candidatus Criblamydia sequanensis CRIB-18</name>
    <dbReference type="NCBI Taxonomy" id="1437425"/>
    <lineage>
        <taxon>Bacteria</taxon>
        <taxon>Pseudomonadati</taxon>
        <taxon>Chlamydiota</taxon>
        <taxon>Chlamydiia</taxon>
        <taxon>Parachlamydiales</taxon>
        <taxon>Candidatus Criblamydiaceae</taxon>
        <taxon>Candidatus Criblamydia</taxon>
    </lineage>
</organism>
<evidence type="ECO:0000256" key="1">
    <source>
        <dbReference type="SAM" id="MobiDB-lite"/>
    </source>
</evidence>
<reference evidence="2" key="1">
    <citation type="submission" date="2013-12" db="EMBL/GenBank/DDBJ databases">
        <authorList>
            <person name="Linke B."/>
        </authorList>
    </citation>
    <scope>NUCLEOTIDE SEQUENCE [LARGE SCALE GENOMIC DNA]</scope>
    <source>
        <strain evidence="2">CRIB-18</strain>
    </source>
</reference>
<protein>
    <submittedName>
        <fullName evidence="2">Uncharacterized protein</fullName>
    </submittedName>
</protein>
<keyword evidence="3" id="KW-1185">Reference proteome</keyword>
<feature type="region of interest" description="Disordered" evidence="1">
    <location>
        <begin position="1"/>
        <end position="26"/>
    </location>
</feature>
<gene>
    <name evidence="2" type="ORF">CSEC_0266</name>
</gene>
<accession>A0A090CZY5</accession>
<evidence type="ECO:0000313" key="3">
    <source>
        <dbReference type="Proteomes" id="UP000031552"/>
    </source>
</evidence>
<reference evidence="2" key="2">
    <citation type="submission" date="2014-09" db="EMBL/GenBank/DDBJ databases">
        <title>Criblamydia sequanensis harbors a mega-plasmid encoding arsenite resistance.</title>
        <authorList>
            <person name="Bertelli C."/>
            <person name="Goesmann A."/>
            <person name="Greub G."/>
        </authorList>
    </citation>
    <scope>NUCLEOTIDE SEQUENCE [LARGE SCALE GENOMIC DNA]</scope>
    <source>
        <strain evidence="2">CRIB-18</strain>
    </source>
</reference>
<dbReference type="EMBL" id="CCEJ010000001">
    <property type="protein sequence ID" value="CDR33105.1"/>
    <property type="molecule type" value="Genomic_DNA"/>
</dbReference>
<evidence type="ECO:0000313" key="2">
    <source>
        <dbReference type="EMBL" id="CDR33105.1"/>
    </source>
</evidence>
<dbReference type="AlphaFoldDB" id="A0A090CZY5"/>
<comment type="caution">
    <text evidence="2">The sequence shown here is derived from an EMBL/GenBank/DDBJ whole genome shotgun (WGS) entry which is preliminary data.</text>
</comment>
<proteinExistence type="predicted"/>
<sequence>MNSCSSAQIFSPSISPNTSQIPSSQIFDQPPSPDFLRVELLEKVDIFTNRTFKNLMIQAFNQAIPYYIAFSLGRNNQLRPYDAFNLIATIEGQNSDPNGMQNFANYPFNPNDNFRIYRVTKGNPGTLKFFSRFSELNNNCDHNLKLIYAAAPHTVRPKVIAQSSFYRAMILNKEDKKIKWLIRGSNHGSYKSSLALFVIAQEKNFNELAKMALLKSLEQVQSKNNKNSTEIAKIKAIARSYINELTADEISRFKI</sequence>
<name>A0A090CZY5_9BACT</name>
<dbReference type="RefSeq" id="WP_041016596.1">
    <property type="nucleotide sequence ID" value="NZ_CCEJ010000001.1"/>
</dbReference>
<dbReference type="Proteomes" id="UP000031552">
    <property type="component" value="Unassembled WGS sequence"/>
</dbReference>